<protein>
    <submittedName>
        <fullName evidence="3">Putative isomerase YbhE</fullName>
    </submittedName>
</protein>
<evidence type="ECO:0000256" key="1">
    <source>
        <dbReference type="ARBA" id="ARBA00005564"/>
    </source>
</evidence>
<comment type="similarity">
    <text evidence="1">Belongs to the cycloisomerase 2 family.</text>
</comment>
<dbReference type="EMBL" id="KK088451">
    <property type="protein sequence ID" value="EYE90892.1"/>
    <property type="molecule type" value="Genomic_DNA"/>
</dbReference>
<dbReference type="PANTHER" id="PTHR30344">
    <property type="entry name" value="6-PHOSPHOGLUCONOLACTONASE-RELATED"/>
    <property type="match status" value="1"/>
</dbReference>
<dbReference type="STRING" id="1388766.A0A017S1Q7"/>
<gene>
    <name evidence="3" type="ORF">EURHEDRAFT_389944</name>
</gene>
<feature type="signal peptide" evidence="2">
    <location>
        <begin position="1"/>
        <end position="16"/>
    </location>
</feature>
<dbReference type="GO" id="GO:0017057">
    <property type="term" value="F:6-phosphogluconolactonase activity"/>
    <property type="evidence" value="ECO:0007669"/>
    <property type="project" value="TreeGrafter"/>
</dbReference>
<dbReference type="AlphaFoldDB" id="A0A017S1Q7"/>
<evidence type="ECO:0000256" key="2">
    <source>
        <dbReference type="SAM" id="SignalP"/>
    </source>
</evidence>
<dbReference type="GeneID" id="63694933"/>
<dbReference type="InterPro" id="IPR015943">
    <property type="entry name" value="WD40/YVTN_repeat-like_dom_sf"/>
</dbReference>
<dbReference type="RefSeq" id="XP_040634582.1">
    <property type="nucleotide sequence ID" value="XM_040779809.1"/>
</dbReference>
<dbReference type="Gene3D" id="2.130.10.10">
    <property type="entry name" value="YVTN repeat-like/Quinoprotein amine dehydrogenase"/>
    <property type="match status" value="1"/>
</dbReference>
<dbReference type="SUPFAM" id="SSF50974">
    <property type="entry name" value="Nitrous oxide reductase, N-terminal domain"/>
    <property type="match status" value="1"/>
</dbReference>
<keyword evidence="2" id="KW-0732">Signal</keyword>
<dbReference type="HOGENOM" id="CLU_038716_0_0_1"/>
<keyword evidence="4" id="KW-1185">Reference proteome</keyword>
<dbReference type="Proteomes" id="UP000019804">
    <property type="component" value="Unassembled WGS sequence"/>
</dbReference>
<name>A0A017S1Q7_ASPRC</name>
<keyword evidence="3" id="KW-0413">Isomerase</keyword>
<dbReference type="PANTHER" id="PTHR30344:SF1">
    <property type="entry name" value="6-PHOSPHOGLUCONOLACTONASE"/>
    <property type="match status" value="1"/>
</dbReference>
<dbReference type="Pfam" id="PF10282">
    <property type="entry name" value="Lactonase"/>
    <property type="match status" value="1"/>
</dbReference>
<dbReference type="InterPro" id="IPR011045">
    <property type="entry name" value="N2O_reductase_N"/>
</dbReference>
<dbReference type="InterPro" id="IPR019405">
    <property type="entry name" value="Lactonase_7-beta_prop"/>
</dbReference>
<organism evidence="3 4">
    <name type="scientific">Aspergillus ruber (strain CBS 135680)</name>
    <dbReference type="NCBI Taxonomy" id="1388766"/>
    <lineage>
        <taxon>Eukaryota</taxon>
        <taxon>Fungi</taxon>
        <taxon>Dikarya</taxon>
        <taxon>Ascomycota</taxon>
        <taxon>Pezizomycotina</taxon>
        <taxon>Eurotiomycetes</taxon>
        <taxon>Eurotiomycetidae</taxon>
        <taxon>Eurotiales</taxon>
        <taxon>Aspergillaceae</taxon>
        <taxon>Aspergillus</taxon>
        <taxon>Aspergillus subgen. Aspergillus</taxon>
    </lineage>
</organism>
<dbReference type="OrthoDB" id="9972196at2759"/>
<reference evidence="4" key="1">
    <citation type="journal article" date="2014" name="Nat. Commun.">
        <title>Genomic adaptations of the halophilic Dead Sea filamentous fungus Eurotium rubrum.</title>
        <authorList>
            <person name="Kis-Papo T."/>
            <person name="Weig A.R."/>
            <person name="Riley R."/>
            <person name="Persoh D."/>
            <person name="Salamov A."/>
            <person name="Sun H."/>
            <person name="Lipzen A."/>
            <person name="Wasser S.P."/>
            <person name="Rambold G."/>
            <person name="Grigoriev I.V."/>
            <person name="Nevo E."/>
        </authorList>
    </citation>
    <scope>NUCLEOTIDE SEQUENCE [LARGE SCALE GENOMIC DNA]</scope>
    <source>
        <strain evidence="4">CBS 135680</strain>
    </source>
</reference>
<sequence>MHTLPLFTLLATAAASTKTLYATHYNGTVYTLSLDLEDKNPDNALSIASEKDTCGEMPSWLTLERSSGVLYCSDEGGNATVPGSLTALSTASEGTVEEIAKVEDIGAGVHSAFYGGESGVEYLAVAHYGASALTTFPLPLSPNTAPLQTLTYNLTDRPAPKPEQDASHPHQILPDPSGKFLISPDLGMDLIHVYTVNASTGWLAEGEAVDFPAGSGPRHGFFTSDGEGGETRLYTVSELSGELTIFNVSYSADRHPTFHKIQSIIPYPNGALPSGATPAGIQIREGDIYISLRSDQSYPDIESDAIATLFINDDGTAAFHSLTPSYGKVPRTLIVNDAGDLVAIGNQASASVVVVRRLETGELGEVVGRVLVGETGEVGEAEGLSSVVWG</sequence>
<accession>A0A017S1Q7</accession>
<feature type="chain" id="PRO_5001498964" evidence="2">
    <location>
        <begin position="17"/>
        <end position="390"/>
    </location>
</feature>
<evidence type="ECO:0000313" key="4">
    <source>
        <dbReference type="Proteomes" id="UP000019804"/>
    </source>
</evidence>
<proteinExistence type="inferred from homology"/>
<dbReference type="InterPro" id="IPR050282">
    <property type="entry name" value="Cycloisomerase_2"/>
</dbReference>
<evidence type="ECO:0000313" key="3">
    <source>
        <dbReference type="EMBL" id="EYE90892.1"/>
    </source>
</evidence>
<dbReference type="GO" id="GO:0016853">
    <property type="term" value="F:isomerase activity"/>
    <property type="evidence" value="ECO:0007669"/>
    <property type="project" value="UniProtKB-KW"/>
</dbReference>